<feature type="compositionally biased region" description="Polar residues" evidence="5">
    <location>
        <begin position="143"/>
        <end position="152"/>
    </location>
</feature>
<evidence type="ECO:0000256" key="4">
    <source>
        <dbReference type="PROSITE-ProRule" id="PRU00175"/>
    </source>
</evidence>
<feature type="compositionally biased region" description="Basic and acidic residues" evidence="5">
    <location>
        <begin position="498"/>
        <end position="512"/>
    </location>
</feature>
<keyword evidence="1" id="KW-0479">Metal-binding</keyword>
<dbReference type="GO" id="GO:0012505">
    <property type="term" value="C:endomembrane system"/>
    <property type="evidence" value="ECO:0007669"/>
    <property type="project" value="TreeGrafter"/>
</dbReference>
<dbReference type="InterPro" id="IPR050731">
    <property type="entry name" value="HRD1_E3_ubiq-ligases"/>
</dbReference>
<dbReference type="SUPFAM" id="SSF57850">
    <property type="entry name" value="RING/U-box"/>
    <property type="match status" value="1"/>
</dbReference>
<feature type="region of interest" description="Disordered" evidence="5">
    <location>
        <begin position="25"/>
        <end position="152"/>
    </location>
</feature>
<feature type="region of interest" description="Disordered" evidence="5">
    <location>
        <begin position="323"/>
        <end position="397"/>
    </location>
</feature>
<name>A0A9P8UXK0_9PEZI</name>
<feature type="region of interest" description="Disordered" evidence="5">
    <location>
        <begin position="491"/>
        <end position="512"/>
    </location>
</feature>
<dbReference type="GO" id="GO:0061630">
    <property type="term" value="F:ubiquitin protein ligase activity"/>
    <property type="evidence" value="ECO:0007669"/>
    <property type="project" value="TreeGrafter"/>
</dbReference>
<dbReference type="PANTHER" id="PTHR22763:SF162">
    <property type="entry name" value="TRANSMEMBRANE E3 UBIQUITIN-PROTEIN LIGASE 1"/>
    <property type="match status" value="1"/>
</dbReference>
<evidence type="ECO:0000256" key="5">
    <source>
        <dbReference type="SAM" id="MobiDB-lite"/>
    </source>
</evidence>
<keyword evidence="3" id="KW-0862">Zinc</keyword>
<dbReference type="InterPro" id="IPR001841">
    <property type="entry name" value="Znf_RING"/>
</dbReference>
<dbReference type="GO" id="GO:0043161">
    <property type="term" value="P:proteasome-mediated ubiquitin-dependent protein catabolic process"/>
    <property type="evidence" value="ECO:0007669"/>
    <property type="project" value="TreeGrafter"/>
</dbReference>
<proteinExistence type="predicted"/>
<feature type="compositionally biased region" description="Basic and acidic residues" evidence="5">
    <location>
        <begin position="360"/>
        <end position="373"/>
    </location>
</feature>
<accession>A0A9P8UXK0</accession>
<evidence type="ECO:0000313" key="8">
    <source>
        <dbReference type="Proteomes" id="UP000758603"/>
    </source>
</evidence>
<dbReference type="Proteomes" id="UP000758603">
    <property type="component" value="Unassembled WGS sequence"/>
</dbReference>
<reference evidence="7" key="1">
    <citation type="journal article" date="2021" name="Nat. Commun.">
        <title>Genetic determinants of endophytism in the Arabidopsis root mycobiome.</title>
        <authorList>
            <person name="Mesny F."/>
            <person name="Miyauchi S."/>
            <person name="Thiergart T."/>
            <person name="Pickel B."/>
            <person name="Atanasova L."/>
            <person name="Karlsson M."/>
            <person name="Huettel B."/>
            <person name="Barry K.W."/>
            <person name="Haridas S."/>
            <person name="Chen C."/>
            <person name="Bauer D."/>
            <person name="Andreopoulos W."/>
            <person name="Pangilinan J."/>
            <person name="LaButti K."/>
            <person name="Riley R."/>
            <person name="Lipzen A."/>
            <person name="Clum A."/>
            <person name="Drula E."/>
            <person name="Henrissat B."/>
            <person name="Kohler A."/>
            <person name="Grigoriev I.V."/>
            <person name="Martin F.M."/>
            <person name="Hacquard S."/>
        </authorList>
    </citation>
    <scope>NUCLEOTIDE SEQUENCE</scope>
    <source>
        <strain evidence="7">MPI-SDFR-AT-0073</strain>
    </source>
</reference>
<feature type="compositionally biased region" description="Polar residues" evidence="5">
    <location>
        <begin position="63"/>
        <end position="77"/>
    </location>
</feature>
<dbReference type="Pfam" id="PF13639">
    <property type="entry name" value="zf-RING_2"/>
    <property type="match status" value="1"/>
</dbReference>
<dbReference type="GO" id="GO:0044695">
    <property type="term" value="C:Dsc E3 ubiquitin ligase complex"/>
    <property type="evidence" value="ECO:0007669"/>
    <property type="project" value="TreeGrafter"/>
</dbReference>
<comment type="caution">
    <text evidence="7">The sequence shown here is derived from an EMBL/GenBank/DDBJ whole genome shotgun (WGS) entry which is preliminary data.</text>
</comment>
<evidence type="ECO:0000259" key="6">
    <source>
        <dbReference type="PROSITE" id="PS50089"/>
    </source>
</evidence>
<dbReference type="GeneID" id="70128115"/>
<keyword evidence="2 4" id="KW-0863">Zinc-finger</keyword>
<evidence type="ECO:0000256" key="1">
    <source>
        <dbReference type="ARBA" id="ARBA00022723"/>
    </source>
</evidence>
<dbReference type="Gene3D" id="3.30.40.10">
    <property type="entry name" value="Zinc/RING finger domain, C3HC4 (zinc finger)"/>
    <property type="match status" value="1"/>
</dbReference>
<dbReference type="OrthoDB" id="8062037at2759"/>
<dbReference type="PROSITE" id="PS50089">
    <property type="entry name" value="ZF_RING_2"/>
    <property type="match status" value="1"/>
</dbReference>
<dbReference type="RefSeq" id="XP_045964323.1">
    <property type="nucleotide sequence ID" value="XM_046099223.1"/>
</dbReference>
<keyword evidence="8" id="KW-1185">Reference proteome</keyword>
<dbReference type="PANTHER" id="PTHR22763">
    <property type="entry name" value="RING ZINC FINGER PROTEIN"/>
    <property type="match status" value="1"/>
</dbReference>
<protein>
    <recommendedName>
        <fullName evidence="6">RING-type domain-containing protein</fullName>
    </recommendedName>
</protein>
<evidence type="ECO:0000256" key="2">
    <source>
        <dbReference type="ARBA" id="ARBA00022771"/>
    </source>
</evidence>
<evidence type="ECO:0000256" key="3">
    <source>
        <dbReference type="ARBA" id="ARBA00022833"/>
    </source>
</evidence>
<dbReference type="InterPro" id="IPR013083">
    <property type="entry name" value="Znf_RING/FYVE/PHD"/>
</dbReference>
<dbReference type="AlphaFoldDB" id="A0A9P8UXK0"/>
<organism evidence="7 8">
    <name type="scientific">Truncatella angustata</name>
    <dbReference type="NCBI Taxonomy" id="152316"/>
    <lineage>
        <taxon>Eukaryota</taxon>
        <taxon>Fungi</taxon>
        <taxon>Dikarya</taxon>
        <taxon>Ascomycota</taxon>
        <taxon>Pezizomycotina</taxon>
        <taxon>Sordariomycetes</taxon>
        <taxon>Xylariomycetidae</taxon>
        <taxon>Amphisphaeriales</taxon>
        <taxon>Sporocadaceae</taxon>
        <taxon>Truncatella</taxon>
    </lineage>
</organism>
<feature type="domain" description="RING-type" evidence="6">
    <location>
        <begin position="240"/>
        <end position="288"/>
    </location>
</feature>
<sequence>MPPAHGLQTNSLPVPPFVTGNVAGDYYGAQGSPHGHAHSTPRFPQRPTIPSIDRSGGVGPSHYSPNPLGNASTNSGPSEHVSRSSRLPALTHVSTDRAVTSPSRDLASPLRNGSNVGRSRTPEISSTAARSSSVTMPPMPQRPTESFTNSQRTVVGQTHNRYYVSALNSDSPSDEDSDPNETEMMTARMLDAITATGESGLRAAQLMRGVNPGRKVASRKAIADLESVELSDLPESERACIICYNDFGTETPEGINEAPLRLPKCQHVFGDHCIKKWFAESDSCPYCRDKLPSEPQHRADPESFVHVMRQSQMQVLRHASRNGWARDNHGEARWGTSEASSASTYRRPDALPSVRSWQQSERRSPPGDVGENRRRTRPRHGSLRASPPSARSNLFMAPGISGHPNGQYHTNGGRLYPSGHNHRHSMGALGSPVPAPAGFENTMAPYLGQVPMYHAHEPRLPFPNPLMTSETGIQPRWPPARPDFYPPASHTIGGPEIRMADPEERGSDYSAQ</sequence>
<evidence type="ECO:0000313" key="7">
    <source>
        <dbReference type="EMBL" id="KAH6660192.1"/>
    </source>
</evidence>
<dbReference type="EMBL" id="JAGPXC010000001">
    <property type="protein sequence ID" value="KAH6660192.1"/>
    <property type="molecule type" value="Genomic_DNA"/>
</dbReference>
<feature type="compositionally biased region" description="Polar residues" evidence="5">
    <location>
        <begin position="111"/>
        <end position="135"/>
    </location>
</feature>
<gene>
    <name evidence="7" type="ORF">BKA67DRAFT_530309</name>
</gene>
<dbReference type="GO" id="GO:0008270">
    <property type="term" value="F:zinc ion binding"/>
    <property type="evidence" value="ECO:0007669"/>
    <property type="project" value="UniProtKB-KW"/>
</dbReference>